<dbReference type="SMART" id="SM00862">
    <property type="entry name" value="Trans_reg_C"/>
    <property type="match status" value="1"/>
</dbReference>
<dbReference type="PANTHER" id="PTHR35807">
    <property type="entry name" value="TRANSCRIPTIONAL REGULATOR REDD-RELATED"/>
    <property type="match status" value="1"/>
</dbReference>
<keyword evidence="2" id="KW-0805">Transcription regulation</keyword>
<evidence type="ECO:0000313" key="7">
    <source>
        <dbReference type="EMBL" id="KIR66255.1"/>
    </source>
</evidence>
<dbReference type="GO" id="GO:0000160">
    <property type="term" value="P:phosphorelay signal transduction system"/>
    <property type="evidence" value="ECO:0007669"/>
    <property type="project" value="InterPro"/>
</dbReference>
<dbReference type="OrthoDB" id="4336084at2"/>
<dbReference type="Gene3D" id="1.10.10.10">
    <property type="entry name" value="Winged helix-like DNA-binding domain superfamily/Winged helix DNA-binding domain"/>
    <property type="match status" value="1"/>
</dbReference>
<evidence type="ECO:0000259" key="6">
    <source>
        <dbReference type="PROSITE" id="PS51755"/>
    </source>
</evidence>
<organism evidence="7 8">
    <name type="scientific">Micromonospora haikouensis</name>
    <dbReference type="NCBI Taxonomy" id="686309"/>
    <lineage>
        <taxon>Bacteria</taxon>
        <taxon>Bacillati</taxon>
        <taxon>Actinomycetota</taxon>
        <taxon>Actinomycetes</taxon>
        <taxon>Micromonosporales</taxon>
        <taxon>Micromonosporaceae</taxon>
        <taxon>Micromonospora</taxon>
    </lineage>
</organism>
<gene>
    <name evidence="7" type="ORF">TK50_13905</name>
</gene>
<dbReference type="SUPFAM" id="SSF46894">
    <property type="entry name" value="C-terminal effector domain of the bipartite response regulators"/>
    <property type="match status" value="1"/>
</dbReference>
<dbReference type="GO" id="GO:0003677">
    <property type="term" value="F:DNA binding"/>
    <property type="evidence" value="ECO:0007669"/>
    <property type="project" value="UniProtKB-UniRule"/>
</dbReference>
<dbReference type="SMART" id="SM01043">
    <property type="entry name" value="BTAD"/>
    <property type="match status" value="1"/>
</dbReference>
<dbReference type="Proteomes" id="UP000032254">
    <property type="component" value="Unassembled WGS sequence"/>
</dbReference>
<protein>
    <recommendedName>
        <fullName evidence="6">OmpR/PhoB-type domain-containing protein</fullName>
    </recommendedName>
</protein>
<dbReference type="RefSeq" id="WP_043963127.1">
    <property type="nucleotide sequence ID" value="NZ_JXSX01000001.1"/>
</dbReference>
<accession>A0A0D0XA15</accession>
<evidence type="ECO:0000256" key="5">
    <source>
        <dbReference type="PROSITE-ProRule" id="PRU01091"/>
    </source>
</evidence>
<dbReference type="PATRIC" id="fig|47853.6.peg.2937"/>
<dbReference type="GeneID" id="301305204"/>
<evidence type="ECO:0000256" key="1">
    <source>
        <dbReference type="ARBA" id="ARBA00005820"/>
    </source>
</evidence>
<dbReference type="AlphaFoldDB" id="A0A0D0XA15"/>
<dbReference type="InterPro" id="IPR036388">
    <property type="entry name" value="WH-like_DNA-bd_sf"/>
</dbReference>
<dbReference type="InterPro" id="IPR001867">
    <property type="entry name" value="OmpR/PhoB-type_DNA-bd"/>
</dbReference>
<dbReference type="PANTHER" id="PTHR35807:SF1">
    <property type="entry name" value="TRANSCRIPTIONAL REGULATOR REDD"/>
    <property type="match status" value="1"/>
</dbReference>
<evidence type="ECO:0000256" key="2">
    <source>
        <dbReference type="ARBA" id="ARBA00023015"/>
    </source>
</evidence>
<dbReference type="SUPFAM" id="SSF48452">
    <property type="entry name" value="TPR-like"/>
    <property type="match status" value="1"/>
</dbReference>
<dbReference type="Gene3D" id="1.25.40.10">
    <property type="entry name" value="Tetratricopeptide repeat domain"/>
    <property type="match status" value="1"/>
</dbReference>
<keyword evidence="3 5" id="KW-0238">DNA-binding</keyword>
<evidence type="ECO:0000313" key="8">
    <source>
        <dbReference type="Proteomes" id="UP000032254"/>
    </source>
</evidence>
<feature type="domain" description="OmpR/PhoB-type" evidence="6">
    <location>
        <begin position="2"/>
        <end position="110"/>
    </location>
</feature>
<keyword evidence="4" id="KW-0804">Transcription</keyword>
<dbReference type="Pfam" id="PF03704">
    <property type="entry name" value="BTAD"/>
    <property type="match status" value="1"/>
</dbReference>
<dbReference type="Pfam" id="PF00486">
    <property type="entry name" value="Trans_reg_C"/>
    <property type="match status" value="1"/>
</dbReference>
<feature type="DNA-binding region" description="OmpR/PhoB-type" evidence="5">
    <location>
        <begin position="2"/>
        <end position="110"/>
    </location>
</feature>
<dbReference type="PROSITE" id="PS51755">
    <property type="entry name" value="OMPR_PHOB"/>
    <property type="match status" value="1"/>
</dbReference>
<dbReference type="InterPro" id="IPR011990">
    <property type="entry name" value="TPR-like_helical_dom_sf"/>
</dbReference>
<evidence type="ECO:0000256" key="3">
    <source>
        <dbReference type="ARBA" id="ARBA00023125"/>
    </source>
</evidence>
<name>A0A0D0XA15_9ACTN</name>
<keyword evidence="8" id="KW-1185">Reference proteome</keyword>
<dbReference type="CDD" id="cd15831">
    <property type="entry name" value="BTAD"/>
    <property type="match status" value="1"/>
</dbReference>
<dbReference type="InterPro" id="IPR016032">
    <property type="entry name" value="Sig_transdc_resp-reg_C-effctor"/>
</dbReference>
<dbReference type="GO" id="GO:0006355">
    <property type="term" value="P:regulation of DNA-templated transcription"/>
    <property type="evidence" value="ECO:0007669"/>
    <property type="project" value="InterPro"/>
</dbReference>
<sequence>MPVSHSVDPRRPATHLRILGPLRVRRGDAEVDAGPPQQRCLLALLLARTGHPVGTPELVDLLWGPGAPPSAVNTIHKYVGGLRRLLEPGLPPRAPGAYLTRHGNGYRFTAGPEALDLVLFRRTVAEAKAYARSGNPDAALDRYGAALRLGHGPAGDGLAGTPGARATFARLDGEFTDAVLDAAGVAVRLRRPAPVLAPLRRAAEWDPLDERVQAGLVTTLAAAGRQAEALAAYRSIRERLADELGIDPGPDLREAHRRVLTQAGPLPRRTSRAVARRRRWLRPSRRSAGPVGQAAEFTLNVIPEYERAESKTFDSGE</sequence>
<comment type="caution">
    <text evidence="7">The sequence shown here is derived from an EMBL/GenBank/DDBJ whole genome shotgun (WGS) entry which is preliminary data.</text>
</comment>
<comment type="similarity">
    <text evidence="1">Belongs to the AfsR/DnrI/RedD regulatory family.</text>
</comment>
<proteinExistence type="inferred from homology"/>
<dbReference type="EMBL" id="JXSX01000001">
    <property type="protein sequence ID" value="KIR66255.1"/>
    <property type="molecule type" value="Genomic_DNA"/>
</dbReference>
<dbReference type="InterPro" id="IPR005158">
    <property type="entry name" value="BTAD"/>
</dbReference>
<dbReference type="InterPro" id="IPR051677">
    <property type="entry name" value="AfsR-DnrI-RedD_regulator"/>
</dbReference>
<evidence type="ECO:0000256" key="4">
    <source>
        <dbReference type="ARBA" id="ARBA00023163"/>
    </source>
</evidence>
<reference evidence="7 8" key="1">
    <citation type="submission" date="2015-01" db="EMBL/GenBank/DDBJ databases">
        <title>Sequencing and annotation of Micromonospora carbonacea strain JXNU-1 genome.</title>
        <authorList>
            <person name="Long Z."/>
            <person name="Huang Y."/>
            <person name="Jiang Y."/>
        </authorList>
    </citation>
    <scope>NUCLEOTIDE SEQUENCE [LARGE SCALE GENOMIC DNA]</scope>
    <source>
        <strain evidence="7 8">JXNU-1</strain>
    </source>
</reference>